<comment type="caution">
    <text evidence="2">The sequence shown here is derived from an EMBL/GenBank/DDBJ whole genome shotgun (WGS) entry which is preliminary data.</text>
</comment>
<evidence type="ECO:0000313" key="3">
    <source>
        <dbReference type="Proteomes" id="UP000290572"/>
    </source>
</evidence>
<dbReference type="EMBL" id="QBIY01012689">
    <property type="protein sequence ID" value="RXN18982.1"/>
    <property type="molecule type" value="Genomic_DNA"/>
</dbReference>
<organism evidence="2 3">
    <name type="scientific">Labeo rohita</name>
    <name type="common">Indian major carp</name>
    <name type="synonym">Cyprinus rohita</name>
    <dbReference type="NCBI Taxonomy" id="84645"/>
    <lineage>
        <taxon>Eukaryota</taxon>
        <taxon>Metazoa</taxon>
        <taxon>Chordata</taxon>
        <taxon>Craniata</taxon>
        <taxon>Vertebrata</taxon>
        <taxon>Euteleostomi</taxon>
        <taxon>Actinopterygii</taxon>
        <taxon>Neopterygii</taxon>
        <taxon>Teleostei</taxon>
        <taxon>Ostariophysi</taxon>
        <taxon>Cypriniformes</taxon>
        <taxon>Cyprinidae</taxon>
        <taxon>Labeoninae</taxon>
        <taxon>Labeonini</taxon>
        <taxon>Labeo</taxon>
    </lineage>
</organism>
<evidence type="ECO:0000256" key="1">
    <source>
        <dbReference type="SAM" id="MobiDB-lite"/>
    </source>
</evidence>
<dbReference type="PANTHER" id="PTHR45823:SF1">
    <property type="entry name" value="T-SNARE COILED-COIL HOMOLOGY DOMAIN-CONTAINING PROTEIN"/>
    <property type="match status" value="1"/>
</dbReference>
<gene>
    <name evidence="2" type="ORF">ROHU_007553</name>
</gene>
<proteinExistence type="predicted"/>
<protein>
    <submittedName>
        <fullName evidence="2">Retrovirus-related Pol poly from transposon</fullName>
    </submittedName>
</protein>
<keyword evidence="3" id="KW-1185">Reference proteome</keyword>
<name>A0A498MHV4_LABRO</name>
<dbReference type="PANTHER" id="PTHR45823">
    <property type="entry name" value="T-SNARE COILED-COIL HOMOLOGY DOMAIN-CONTAINING PROTEIN"/>
    <property type="match status" value="1"/>
</dbReference>
<sequence>MFQDTPTLNRQPCKHDACAAQHSIREDKGNAVYSSVDKCCFPELTRSRQHGRKPRQAFCDLSSDSGEECSDHRERIPTLRPGQFDGFTSWRQFLYRFEDCARANHWSERTMTVQMRFCLVGAAGAVIHKNPRSSPWDYDRIVEEVEAAYGPSSEHAAAIGIELRQRVRREGEPLCMLRNDIIEKVSIAYADRSEKEQDTFSVEVFTNAMGDADILQRLLEKRPRTLVCAYEIAHRHRSHEAELLFGEQIPYFNPKNKPRVHVVRIAQTAVLEAGHEYTVPGNAHFREEVHGNMLLSPTKGFMEKHQVMVAQIIIGAQPSHRVPVRLYNRGTVAVKVRKGVIAGILQLADVVQASTAELPPANSCPTVVPSHLQPLYAERTRDLREAEQCELADLLCAYGDVFSTGPTDLGCTNLVQHDIQTRPGPPVKRQPRRMAFEKQP</sequence>
<accession>A0A498MHV4</accession>
<reference evidence="2 3" key="1">
    <citation type="submission" date="2018-03" db="EMBL/GenBank/DDBJ databases">
        <title>Draft genome sequence of Rohu Carp (Labeo rohita).</title>
        <authorList>
            <person name="Das P."/>
            <person name="Kushwaha B."/>
            <person name="Joshi C.G."/>
            <person name="Kumar D."/>
            <person name="Nagpure N.S."/>
            <person name="Sahoo L."/>
            <person name="Das S.P."/>
            <person name="Bit A."/>
            <person name="Patnaik S."/>
            <person name="Meher P.K."/>
            <person name="Jayasankar P."/>
            <person name="Koringa P.G."/>
            <person name="Patel N.V."/>
            <person name="Hinsu A.T."/>
            <person name="Kumar R."/>
            <person name="Pandey M."/>
            <person name="Agarwal S."/>
            <person name="Srivastava S."/>
            <person name="Singh M."/>
            <person name="Iquebal M.A."/>
            <person name="Jaiswal S."/>
            <person name="Angadi U.B."/>
            <person name="Kumar N."/>
            <person name="Raza M."/>
            <person name="Shah T.M."/>
            <person name="Rai A."/>
            <person name="Jena J.K."/>
        </authorList>
    </citation>
    <scope>NUCLEOTIDE SEQUENCE [LARGE SCALE GENOMIC DNA]</scope>
    <source>
        <strain evidence="2">DASCIFA01</strain>
        <tissue evidence="2">Testis</tissue>
    </source>
</reference>
<evidence type="ECO:0000313" key="2">
    <source>
        <dbReference type="EMBL" id="RXN18982.1"/>
    </source>
</evidence>
<dbReference type="Proteomes" id="UP000290572">
    <property type="component" value="Unassembled WGS sequence"/>
</dbReference>
<feature type="region of interest" description="Disordered" evidence="1">
    <location>
        <begin position="420"/>
        <end position="440"/>
    </location>
</feature>
<dbReference type="AlphaFoldDB" id="A0A498MHV4"/>